<evidence type="ECO:0000313" key="1">
    <source>
        <dbReference type="EMBL" id="ODS01969.1"/>
    </source>
</evidence>
<accession>A0A1E3W830</accession>
<dbReference type="SUPFAM" id="SSF53706">
    <property type="entry name" value="Formate dehydrogenase/DMSO reductase, domains 1-3"/>
    <property type="match status" value="1"/>
</dbReference>
<dbReference type="Proteomes" id="UP000094472">
    <property type="component" value="Unassembled WGS sequence"/>
</dbReference>
<sequence length="428" mass="45007">MTATSELFESVACPFCGMICDDLSVERNADGLKVRKAGCGRAVAGFERKLPAASPQVRGRDVPLSEAVAAAADLIGKSALPLYGGLATDVEGMRAAMALAERSGGVVDHALSEAQYRNFKVLQSVGWTLSTLTETRNRADLIIIAGTDVAALHQRFFERIVAPKESMFGVTAKKRTVVIIGKGLDQAARKASVGKVVTLPCKPDQAGEVIGALRARLRGFSLDKLDIGGVKLADIDALAELCREAKYGVVVWAPAAFDVPHGEMSVDQIAGLVKDLNTTSRFAGLPLGGAEGATTAASVATWQSGYPLRVSYASGAPEFDPYRYSIARMLEAGEGDLLVWTSSYSPELAPPATKLPAIVLGTPGIKLPQSTEVFIPIGTPGVDHAGRLIRVDAVVSLPLKNLGRSDLPSAADVLSGIEAALWVWSLPC</sequence>
<keyword evidence="2" id="KW-1185">Reference proteome</keyword>
<dbReference type="AlphaFoldDB" id="A0A1E3W830"/>
<dbReference type="STRING" id="1774969.AUC69_00220"/>
<name>A0A1E3W830_9HYPH</name>
<evidence type="ECO:0000313" key="2">
    <source>
        <dbReference type="Proteomes" id="UP000094472"/>
    </source>
</evidence>
<dbReference type="RefSeq" id="WP_069440375.1">
    <property type="nucleotide sequence ID" value="NZ_LPWF01000002.1"/>
</dbReference>
<organism evidence="1 2">
    <name type="scientific">Methyloceanibacter superfactus</name>
    <dbReference type="NCBI Taxonomy" id="1774969"/>
    <lineage>
        <taxon>Bacteria</taxon>
        <taxon>Pseudomonadati</taxon>
        <taxon>Pseudomonadota</taxon>
        <taxon>Alphaproteobacteria</taxon>
        <taxon>Hyphomicrobiales</taxon>
        <taxon>Hyphomicrobiaceae</taxon>
        <taxon>Methyloceanibacter</taxon>
    </lineage>
</organism>
<dbReference type="InterPro" id="IPR016457">
    <property type="entry name" value="Formylmethanofuran_DH_bsu"/>
</dbReference>
<dbReference type="EMBL" id="LPWF01000002">
    <property type="protein sequence ID" value="ODS01969.1"/>
    <property type="molecule type" value="Genomic_DNA"/>
</dbReference>
<proteinExistence type="predicted"/>
<reference evidence="1 2" key="1">
    <citation type="journal article" date="2016" name="Environ. Microbiol.">
        <title>New Methyloceanibacter diversity from North Sea sediments includes methanotroph containing solely the soluble methane monooxygenase.</title>
        <authorList>
            <person name="Vekeman B."/>
            <person name="Kerckhof F.M."/>
            <person name="Cremers G."/>
            <person name="de Vos P."/>
            <person name="Vandamme P."/>
            <person name="Boon N."/>
            <person name="Op den Camp H.J."/>
            <person name="Heylen K."/>
        </authorList>
    </citation>
    <scope>NUCLEOTIDE SEQUENCE [LARGE SCALE GENOMIC DNA]</scope>
    <source>
        <strain evidence="1 2">R-67175</strain>
    </source>
</reference>
<dbReference type="GO" id="GO:0015948">
    <property type="term" value="P:methanogenesis"/>
    <property type="evidence" value="ECO:0007669"/>
    <property type="project" value="InterPro"/>
</dbReference>
<dbReference type="PIRSF" id="PIRSF005646">
    <property type="entry name" value="FwdB"/>
    <property type="match status" value="1"/>
</dbReference>
<gene>
    <name evidence="1" type="ORF">AUC69_00220</name>
</gene>
<dbReference type="OrthoDB" id="7914675at2"/>
<dbReference type="GO" id="GO:0018493">
    <property type="term" value="F:formylmethanofuran dehydrogenase activity"/>
    <property type="evidence" value="ECO:0007669"/>
    <property type="project" value="InterPro"/>
</dbReference>
<comment type="caution">
    <text evidence="1">The sequence shown here is derived from an EMBL/GenBank/DDBJ whole genome shotgun (WGS) entry which is preliminary data.</text>
</comment>
<protein>
    <submittedName>
        <fullName evidence="1">Formylmethanofuran dehydrogenase</fullName>
    </submittedName>
</protein>